<comment type="similarity">
    <text evidence="3">Belongs to the trans-sulfuration enzymes family. MetZ subfamily.</text>
</comment>
<evidence type="ECO:0000313" key="6">
    <source>
        <dbReference type="Proteomes" id="UP000680714"/>
    </source>
</evidence>
<gene>
    <name evidence="3 5" type="primary">metZ</name>
    <name evidence="5" type="ORF">KEC16_16845</name>
</gene>
<evidence type="ECO:0000256" key="3">
    <source>
        <dbReference type="HAMAP-Rule" id="MF_02056"/>
    </source>
</evidence>
<dbReference type="RefSeq" id="WP_211551082.1">
    <property type="nucleotide sequence ID" value="NZ_JAGTUF010000022.1"/>
</dbReference>
<keyword evidence="6" id="KW-1185">Reference proteome</keyword>
<comment type="catalytic activity">
    <reaction evidence="3">
        <text>O-succinyl-L-homoserine + hydrogen sulfide = L-homocysteine + succinate</text>
        <dbReference type="Rhea" id="RHEA:27826"/>
        <dbReference type="ChEBI" id="CHEBI:29919"/>
        <dbReference type="ChEBI" id="CHEBI:30031"/>
        <dbReference type="ChEBI" id="CHEBI:57661"/>
        <dbReference type="ChEBI" id="CHEBI:58199"/>
    </reaction>
</comment>
<reference evidence="5 6" key="1">
    <citation type="submission" date="2021-04" db="EMBL/GenBank/DDBJ databases">
        <title>Magnetospirillum sulfuroxidans sp. nov., a facultative chemolithoautotrophic sulfur-oxidizing alphaproteobacterium isolated from freshwater sediment and proposals for Paramagetospirillum gen. nov., and Magnetospirillaceae fam. nov.</title>
        <authorList>
            <person name="Koziaeva V."/>
            <person name="Geelhoed J.S."/>
            <person name="Sorokin D.Y."/>
            <person name="Grouzdev D.S."/>
        </authorList>
    </citation>
    <scope>NUCLEOTIDE SEQUENCE [LARGE SCALE GENOMIC DNA]</scope>
    <source>
        <strain evidence="5 6">J10</strain>
    </source>
</reference>
<dbReference type="Pfam" id="PF01053">
    <property type="entry name" value="Cys_Met_Meta_PP"/>
    <property type="match status" value="1"/>
</dbReference>
<dbReference type="CDD" id="cd00614">
    <property type="entry name" value="CGS_like"/>
    <property type="match status" value="1"/>
</dbReference>
<keyword evidence="2 3" id="KW-0663">Pyridoxal phosphate</keyword>
<evidence type="ECO:0000313" key="5">
    <source>
        <dbReference type="EMBL" id="MBR9973395.1"/>
    </source>
</evidence>
<comment type="cofactor">
    <cofactor evidence="1 3 4">
        <name>pyridoxal 5'-phosphate</name>
        <dbReference type="ChEBI" id="CHEBI:597326"/>
    </cofactor>
</comment>
<dbReference type="InterPro" id="IPR015422">
    <property type="entry name" value="PyrdxlP-dep_Trfase_small"/>
</dbReference>
<feature type="modified residue" description="N6-(pyridoxal phosphate)lysine" evidence="3">
    <location>
        <position position="211"/>
    </location>
</feature>
<comment type="subunit">
    <text evidence="3">Homotetramer.</text>
</comment>
<evidence type="ECO:0000256" key="4">
    <source>
        <dbReference type="RuleBase" id="RU362118"/>
    </source>
</evidence>
<dbReference type="Gene3D" id="3.40.640.10">
    <property type="entry name" value="Type I PLP-dependent aspartate aminotransferase-like (Major domain)"/>
    <property type="match status" value="1"/>
</dbReference>
<dbReference type="InterPro" id="IPR015424">
    <property type="entry name" value="PyrdxlP-dep_Trfase"/>
</dbReference>
<name>A0ABS5IG82_9PROT</name>
<dbReference type="InterPro" id="IPR015421">
    <property type="entry name" value="PyrdxlP-dep_Trfase_major"/>
</dbReference>
<keyword evidence="3" id="KW-0808">Transferase</keyword>
<dbReference type="InterPro" id="IPR000277">
    <property type="entry name" value="Cys/Met-Metab_PyrdxlP-dep_enz"/>
</dbReference>
<dbReference type="SUPFAM" id="SSF53383">
    <property type="entry name" value="PLP-dependent transferases"/>
    <property type="match status" value="1"/>
</dbReference>
<dbReference type="NCBIfam" id="TIGR01325">
    <property type="entry name" value="O_suc_HS_sulf"/>
    <property type="match status" value="1"/>
</dbReference>
<evidence type="ECO:0000256" key="2">
    <source>
        <dbReference type="ARBA" id="ARBA00022898"/>
    </source>
</evidence>
<evidence type="ECO:0000256" key="1">
    <source>
        <dbReference type="ARBA" id="ARBA00001933"/>
    </source>
</evidence>
<comment type="pathway">
    <text evidence="3">Amino-acid biosynthesis; L-methionine biosynthesis via de novo pathway; L-homocysteine from O-succinyl-L-homoserine: step 1/1.</text>
</comment>
<dbReference type="HAMAP" id="MF_02056">
    <property type="entry name" value="MetZ"/>
    <property type="match status" value="1"/>
</dbReference>
<comment type="function">
    <text evidence="3">Catalyzes the formation of L-homocysteine from O-succinyl-L-homoserine (OSHS) and hydrogen sulfide.</text>
</comment>
<dbReference type="Proteomes" id="UP000680714">
    <property type="component" value="Unassembled WGS sequence"/>
</dbReference>
<accession>A0ABS5IG82</accession>
<dbReference type="EMBL" id="JAGTUF010000022">
    <property type="protein sequence ID" value="MBR9973395.1"/>
    <property type="molecule type" value="Genomic_DNA"/>
</dbReference>
<keyword evidence="3" id="KW-0486">Methionine biosynthesis</keyword>
<keyword evidence="3" id="KW-0028">Amino-acid biosynthesis</keyword>
<comment type="caution">
    <text evidence="5">The sequence shown here is derived from an EMBL/GenBank/DDBJ whole genome shotgun (WGS) entry which is preliminary data.</text>
</comment>
<dbReference type="Gene3D" id="3.90.1150.10">
    <property type="entry name" value="Aspartate Aminotransferase, domain 1"/>
    <property type="match status" value="1"/>
</dbReference>
<protein>
    <recommendedName>
        <fullName evidence="3">O-succinylhomoserine sulfhydrylase</fullName>
        <shortName evidence="3">OSH sulfhydrylase</shortName>
        <shortName evidence="3">OSHS sulfhydrylase</shortName>
        <ecNumber evidence="3">2.5.1.-</ecNumber>
    </recommendedName>
</protein>
<proteinExistence type="inferred from homology"/>
<dbReference type="PANTHER" id="PTHR11808:SF80">
    <property type="entry name" value="CYSTATHIONINE GAMMA-LYASE"/>
    <property type="match status" value="1"/>
</dbReference>
<dbReference type="InterPro" id="IPR006234">
    <property type="entry name" value="O-succ-hSer_sulfhydrylase"/>
</dbReference>
<dbReference type="PANTHER" id="PTHR11808">
    <property type="entry name" value="TRANS-SULFURATION ENZYME FAMILY MEMBER"/>
    <property type="match status" value="1"/>
</dbReference>
<organism evidence="5 6">
    <name type="scientific">Magnetospirillum sulfuroxidans</name>
    <dbReference type="NCBI Taxonomy" id="611300"/>
    <lineage>
        <taxon>Bacteria</taxon>
        <taxon>Pseudomonadati</taxon>
        <taxon>Pseudomonadota</taxon>
        <taxon>Alphaproteobacteria</taxon>
        <taxon>Rhodospirillales</taxon>
        <taxon>Rhodospirillaceae</taxon>
        <taxon>Magnetospirillum</taxon>
    </lineage>
</organism>
<dbReference type="PIRSF" id="PIRSF001434">
    <property type="entry name" value="CGS"/>
    <property type="match status" value="1"/>
</dbReference>
<dbReference type="EC" id="2.5.1.-" evidence="3"/>
<sequence length="397" mass="42443">MTKITTRTLRPRTLSVRAGTARTGFSETSEAIFMNSGFVYGSAEEAEQSFDGTLDRMVYSRFKNPTVAMFEERLAAIEGAEACRATASGMAAVHAAIVCQVKAGDRVVAPRALFGSCTWIIGDLLPRFGVQAVFVDGTDLDQWRAALSQPTALVFLETPSNPTLEIIDLPAVAELAHAAGARVVVDNVFATPVLQSPLQLGADVVVYSATKHIDGQGRCLGGAVLGSAQFCDDVLGPYLRHTGPALSPFNAWVLLKGLETLDLRVERHAANALKIALFLESRPEIARVLYPGLESHPQHALAKRQMRGFGGIVAFALKDGKQAAYTLLNGLEVIDISNNLGDAKSLACHPWTTTHQRLSPEAKLAQGITEGLIRLSVGLEDADDLIDDLALALQSGL</sequence>
<dbReference type="NCBIfam" id="NF006003">
    <property type="entry name" value="PRK08133.1"/>
    <property type="match status" value="1"/>
</dbReference>